<dbReference type="AlphaFoldDB" id="A0A1B1Y4J4"/>
<gene>
    <name evidence="2" type="ORF">AXE80_05105</name>
</gene>
<evidence type="ECO:0000313" key="2">
    <source>
        <dbReference type="EMBL" id="ANW95692.1"/>
    </source>
</evidence>
<dbReference type="SUPFAM" id="SSF56935">
    <property type="entry name" value="Porins"/>
    <property type="match status" value="1"/>
</dbReference>
<protein>
    <recommendedName>
        <fullName evidence="4">TonB-dependent receptor plug domain-containing protein</fullName>
    </recommendedName>
</protein>
<evidence type="ECO:0000313" key="3">
    <source>
        <dbReference type="Proteomes" id="UP000092967"/>
    </source>
</evidence>
<organism evidence="2 3">
    <name type="scientific">Wenyingzhuangia fucanilytica</name>
    <dbReference type="NCBI Taxonomy" id="1790137"/>
    <lineage>
        <taxon>Bacteria</taxon>
        <taxon>Pseudomonadati</taxon>
        <taxon>Bacteroidota</taxon>
        <taxon>Flavobacteriia</taxon>
        <taxon>Flavobacteriales</taxon>
        <taxon>Flavobacteriaceae</taxon>
        <taxon>Wenyingzhuangia</taxon>
    </lineage>
</organism>
<dbReference type="OrthoDB" id="679547at2"/>
<dbReference type="KEGG" id="wfu:AXE80_05105"/>
<name>A0A1B1Y4J4_9FLAO</name>
<dbReference type="Gene3D" id="2.60.40.1930">
    <property type="match status" value="1"/>
</dbReference>
<keyword evidence="3" id="KW-1185">Reference proteome</keyword>
<proteinExistence type="predicted"/>
<reference evidence="2 3" key="1">
    <citation type="submission" date="2016-02" db="EMBL/GenBank/DDBJ databases">
        <authorList>
            <person name="Wen L."/>
            <person name="He K."/>
            <person name="Yang H."/>
        </authorList>
    </citation>
    <scope>NUCLEOTIDE SEQUENCE [LARGE SCALE GENOMIC DNA]</scope>
    <source>
        <strain evidence="2 3">CZ1127</strain>
    </source>
</reference>
<dbReference type="RefSeq" id="WP_068825067.1">
    <property type="nucleotide sequence ID" value="NZ_CP014224.1"/>
</dbReference>
<feature type="region of interest" description="Disordered" evidence="1">
    <location>
        <begin position="613"/>
        <end position="633"/>
    </location>
</feature>
<feature type="compositionally biased region" description="Basic and acidic residues" evidence="1">
    <location>
        <begin position="613"/>
        <end position="628"/>
    </location>
</feature>
<accession>A0A1B1Y4J4</accession>
<dbReference type="Proteomes" id="UP000092967">
    <property type="component" value="Chromosome"/>
</dbReference>
<evidence type="ECO:0000256" key="1">
    <source>
        <dbReference type="SAM" id="MobiDB-lite"/>
    </source>
</evidence>
<evidence type="ECO:0008006" key="4">
    <source>
        <dbReference type="Google" id="ProtNLM"/>
    </source>
</evidence>
<sequence>MKKTFLLLVALLGLFSFTLYTQNSFSNLLEKKLLDYETNSYPEKVYLQTDKPFYALDEDLWFSAYLLNGITHQKTEKSKVLYVELINPKDSIVAKKTLYIEDVSAAGDFKINKNWEEGNYRLRGYTNYMRNADNSNFFSKNISIFAVKNDSISQNTTNLKETVANLNQKSNNKSTKPTLTFFPEGGSLVCGTLNRIAFKIKDDNYSKINVNGVIEDQDQNEIIEFKSIDFGLGSFMIIPEENKTYYAKVFINGKAERYPLPKPLAKGYNLNVTNEGQFIYVKVSSTVENGLLNTFLIAHQRGHLLYKKFESTNKNKYTIKISTEVLKDGVAEITLFDANGTPTAERIVFIDNPKNNLKLNIATAKETFTSRSKVDLNINVTDNKGKNAASTLSMAVRDLNAFPYNSRTNNIKTYLLLNSDLRGNVENPGYFFEKENDPKRKYLLDLVMLTNGWRRFTWQDLLTEKENSNKFKPELGLYISGTTKQLKKPYAEFSSPTRLTFMGPSIFQEPIQQSDSLGKFKFGPYVFFDSIPVLLEARMDHFNSEKRKSRDVVILVDKHTNEAPVEKMPKINQSTKEKEVANFIKVTQYIQQVKFDYNLDVQKLKAVELTANRKTEQEKREEEMDSRTDYGSPISGSRLDVTTMIGAGSFTAFDLVNQLNGVSVFGDTISIRRSNGPARIYLDGMEVDGSLLRSISANEVSFIDLLTGPDTVTFTGGGNGVIAIYSNTGNMSVSNTKRKPGIIDFNAKGFYTARKFYSPDHINGFEEMNKTDLRTTLYWEPLIKTTNTGTTNVSFFTSDIKSDYIIEIEGISTDGQPIHAIKTFNVN</sequence>
<dbReference type="STRING" id="1790137.AXE80_05105"/>
<dbReference type="EMBL" id="CP014224">
    <property type="protein sequence ID" value="ANW95692.1"/>
    <property type="molecule type" value="Genomic_DNA"/>
</dbReference>